<sequence length="222" mass="26208">MDIERINENTVKFYVSYVDIEDRGFNREEIWYDRERSEELFWDMMDEISETEGFKIEGPLWIQVHAMDKGLEVVVTRAQVSKDGQKLELPIADDKLKSVPVDENIDSILNKYFNTSSDTEEDIEESDQEQLDIMLIFDDFEDLISLAKLSLEGFNNSLFSYNDKYYLYIEFNDEDDDDWIEDQLSRLLEFGSESRITVHRLLEYGKMIVEDGALSQIKQHFS</sequence>
<gene>
    <name evidence="4 5" type="primary">mecA</name>
    <name evidence="5" type="ORF">LC087_01610</name>
</gene>
<dbReference type="Proteomes" id="UP001197974">
    <property type="component" value="Chromosome"/>
</dbReference>
<dbReference type="EMBL" id="CP129013">
    <property type="protein sequence ID" value="WLR42951.1"/>
    <property type="molecule type" value="Genomic_DNA"/>
</dbReference>
<accession>A0ABY9JU56</accession>
<dbReference type="Pfam" id="PF05389">
    <property type="entry name" value="MecA"/>
    <property type="match status" value="1"/>
</dbReference>
<dbReference type="PANTHER" id="PTHR39161">
    <property type="entry name" value="ADAPTER PROTEIN MECA"/>
    <property type="match status" value="1"/>
</dbReference>
<keyword evidence="6" id="KW-1185">Reference proteome</keyword>
<evidence type="ECO:0000256" key="3">
    <source>
        <dbReference type="ARBA" id="ARBA00023287"/>
    </source>
</evidence>
<reference evidence="5 6" key="1">
    <citation type="submission" date="2023-06" db="EMBL/GenBank/DDBJ databases">
        <title>Five Gram-positive bacteria isolated from mangrove sediments in Shenzhen, Guangdong, China.</title>
        <authorList>
            <person name="Yu S."/>
            <person name="Zheng W."/>
            <person name="Huang Y."/>
        </authorList>
    </citation>
    <scope>NUCLEOTIDE SEQUENCE [LARGE SCALE GENOMIC DNA]</scope>
    <source>
        <strain evidence="5 6">SaN35-3</strain>
    </source>
</reference>
<dbReference type="NCBIfam" id="NF002644">
    <property type="entry name" value="PRK02315.1-5"/>
    <property type="match status" value="1"/>
</dbReference>
<evidence type="ECO:0000256" key="4">
    <source>
        <dbReference type="HAMAP-Rule" id="MF_01124"/>
    </source>
</evidence>
<comment type="similarity">
    <text evidence="1 4">Belongs to the MecA family.</text>
</comment>
<comment type="subunit">
    <text evidence="2 4">Homodimer.</text>
</comment>
<evidence type="ECO:0000313" key="6">
    <source>
        <dbReference type="Proteomes" id="UP001197974"/>
    </source>
</evidence>
<name>A0ABY9JU56_9BACI</name>
<dbReference type="RefSeq" id="WP_226538762.1">
    <property type="nucleotide sequence ID" value="NZ_CP129013.1"/>
</dbReference>
<dbReference type="Gene3D" id="3.30.70.1950">
    <property type="match status" value="1"/>
</dbReference>
<keyword evidence="3 4" id="KW-0178">Competence</keyword>
<evidence type="ECO:0000313" key="5">
    <source>
        <dbReference type="EMBL" id="WLR42951.1"/>
    </source>
</evidence>
<evidence type="ECO:0000256" key="1">
    <source>
        <dbReference type="ARBA" id="ARBA00005397"/>
    </source>
</evidence>
<dbReference type="PANTHER" id="PTHR39161:SF1">
    <property type="entry name" value="ADAPTER PROTEIN MECA 1"/>
    <property type="match status" value="1"/>
</dbReference>
<comment type="domain">
    <text evidence="4">The N-terminal domain has binding sites for ComK and probably for unfolded/aggregated proteins; the C-terminal domain interacts with ClpC.</text>
</comment>
<comment type="function">
    <text evidence="4">Enables the recognition and targeting of unfolded and aggregated proteins to the ClpC protease or to other proteins involved in proteolysis. Acts negatively in the development of competence by binding ComK and recruiting it to the ClpCP protease. When overexpressed, inhibits sporulation. Also involved in Spx degradation by ClpC.</text>
</comment>
<keyword evidence="4" id="KW-0749">Sporulation</keyword>
<protein>
    <recommendedName>
        <fullName evidence="4">Adapter protein MecA</fullName>
    </recommendedName>
</protein>
<evidence type="ECO:0000256" key="2">
    <source>
        <dbReference type="ARBA" id="ARBA00011738"/>
    </source>
</evidence>
<dbReference type="InterPro" id="IPR038471">
    <property type="entry name" value="MecA_C_sf"/>
</dbReference>
<dbReference type="PIRSF" id="PIRSF029008">
    <property type="entry name" value="MecA"/>
    <property type="match status" value="1"/>
</dbReference>
<proteinExistence type="inferred from homology"/>
<organism evidence="5 6">
    <name type="scientific">Bacillus carboniphilus</name>
    <dbReference type="NCBI Taxonomy" id="86663"/>
    <lineage>
        <taxon>Bacteria</taxon>
        <taxon>Bacillati</taxon>
        <taxon>Bacillota</taxon>
        <taxon>Bacilli</taxon>
        <taxon>Bacillales</taxon>
        <taxon>Bacillaceae</taxon>
        <taxon>Bacillus</taxon>
    </lineage>
</organism>
<dbReference type="InterPro" id="IPR008681">
    <property type="entry name" value="Neg-reg_MecA"/>
</dbReference>
<dbReference type="HAMAP" id="MF_01124">
    <property type="entry name" value="MecA"/>
    <property type="match status" value="1"/>
</dbReference>